<evidence type="ECO:0000313" key="1">
    <source>
        <dbReference type="EMBL" id="MBW71895.1"/>
    </source>
</evidence>
<reference evidence="1" key="1">
    <citation type="submission" date="2018-01" db="EMBL/GenBank/DDBJ databases">
        <title>An insight into the sialome of Amazonian anophelines.</title>
        <authorList>
            <person name="Ribeiro J.M."/>
            <person name="Scarpassa V."/>
            <person name="Calvo E."/>
        </authorList>
    </citation>
    <scope>NUCLEOTIDE SEQUENCE</scope>
</reference>
<dbReference type="EMBL" id="GGFL01007717">
    <property type="protein sequence ID" value="MBW71895.1"/>
    <property type="molecule type" value="Transcribed_RNA"/>
</dbReference>
<proteinExistence type="predicted"/>
<protein>
    <submittedName>
        <fullName evidence="1">Putative secreted protein</fullName>
    </submittedName>
</protein>
<dbReference type="AlphaFoldDB" id="A0A2M4D2W3"/>
<name>A0A2M4D2W3_ANODA</name>
<sequence length="84" mass="9298">MGGLRMFQKLGVRLLIHAAPLVQIGHRDAGIHAINAHTFGRQLESHAASKLINSHLRDVVCQHTRERSDAVHARHVNDVALRGN</sequence>
<organism evidence="1">
    <name type="scientific">Anopheles darlingi</name>
    <name type="common">Mosquito</name>
    <dbReference type="NCBI Taxonomy" id="43151"/>
    <lineage>
        <taxon>Eukaryota</taxon>
        <taxon>Metazoa</taxon>
        <taxon>Ecdysozoa</taxon>
        <taxon>Arthropoda</taxon>
        <taxon>Hexapoda</taxon>
        <taxon>Insecta</taxon>
        <taxon>Pterygota</taxon>
        <taxon>Neoptera</taxon>
        <taxon>Endopterygota</taxon>
        <taxon>Diptera</taxon>
        <taxon>Nematocera</taxon>
        <taxon>Culicoidea</taxon>
        <taxon>Culicidae</taxon>
        <taxon>Anophelinae</taxon>
        <taxon>Anopheles</taxon>
    </lineage>
</organism>
<accession>A0A2M4D2W3</accession>